<keyword evidence="4" id="KW-1185">Reference proteome</keyword>
<proteinExistence type="predicted"/>
<keyword evidence="2" id="KW-0732">Signal</keyword>
<reference evidence="3" key="1">
    <citation type="submission" date="2021-11" db="EMBL/GenBank/DDBJ databases">
        <authorList>
            <consortium name="Genoscope - CEA"/>
            <person name="William W."/>
        </authorList>
    </citation>
    <scope>NUCLEOTIDE SEQUENCE</scope>
</reference>
<evidence type="ECO:0000256" key="1">
    <source>
        <dbReference type="SAM" id="Coils"/>
    </source>
</evidence>
<evidence type="ECO:0000313" key="4">
    <source>
        <dbReference type="Proteomes" id="UP000789595"/>
    </source>
</evidence>
<evidence type="ECO:0000313" key="3">
    <source>
        <dbReference type="EMBL" id="CAH0380433.1"/>
    </source>
</evidence>
<dbReference type="OrthoDB" id="38728at2759"/>
<feature type="chain" id="PRO_5035188335" evidence="2">
    <location>
        <begin position="17"/>
        <end position="510"/>
    </location>
</feature>
<accession>A0A8J2SZA0</accession>
<organism evidence="3 4">
    <name type="scientific">Pelagomonas calceolata</name>
    <dbReference type="NCBI Taxonomy" id="35677"/>
    <lineage>
        <taxon>Eukaryota</taxon>
        <taxon>Sar</taxon>
        <taxon>Stramenopiles</taxon>
        <taxon>Ochrophyta</taxon>
        <taxon>Pelagophyceae</taxon>
        <taxon>Pelagomonadales</taxon>
        <taxon>Pelagomonadaceae</taxon>
        <taxon>Pelagomonas</taxon>
    </lineage>
</organism>
<feature type="coiled-coil region" evidence="1">
    <location>
        <begin position="113"/>
        <end position="144"/>
    </location>
</feature>
<feature type="signal peptide" evidence="2">
    <location>
        <begin position="1"/>
        <end position="16"/>
    </location>
</feature>
<protein>
    <submittedName>
        <fullName evidence="3">Uncharacterized protein</fullName>
    </submittedName>
</protein>
<dbReference type="AlphaFoldDB" id="A0A8J2SZA0"/>
<comment type="caution">
    <text evidence="3">The sequence shown here is derived from an EMBL/GenBank/DDBJ whole genome shotgun (WGS) entry which is preliminary data.</text>
</comment>
<gene>
    <name evidence="3" type="ORF">PECAL_6P20890</name>
</gene>
<keyword evidence="1" id="KW-0175">Coiled coil</keyword>
<dbReference type="EMBL" id="CAKKNE010000006">
    <property type="protein sequence ID" value="CAH0380433.1"/>
    <property type="molecule type" value="Genomic_DNA"/>
</dbReference>
<dbReference type="Proteomes" id="UP000789595">
    <property type="component" value="Unassembled WGS sequence"/>
</dbReference>
<sequence length="510" mass="55028">MRTAALLVAATTTVRALRPAMPSLYQRRAPVVNLLDAKGQSIAPVTPAGGGASDKDHDVLLGELIFSSRDPREDVASAPELYTEDFLKFVSDKAEDSDDMEEREGLKSLVDMIRATLDMVEKMTKEAEEAQARIEAEVEAEAERAAALARGEVVVDTEQVLGAAAVASGIEQYAEMAREARSEGPGEAGLYGDALRTYDALLSEFVQAEAKGELAAAVEGAFERCDYSLLALATERRDAGDRPDTQALNAIIEAVNSLSAKRLEQAAARLGTVMQQGSPEKMFAKIQELAIINQIDAPLVELLDANRQQALAAGAAGAGAAELMKNLANRCRDEMDKRIAKDAPEKRLLRALLRTDDDETKKTILQRAFEPKEGLALSFGEDYGKDAAKKTQEGPEVDPTKFIAACQQLIADFGNIDDNGEPLMVRINQIAAIAETVATELYGDVTSAREQQDLMWNEATTSVFDLEAAELAAEQKGEQMPWHNDSYDGKLPDGFTADQAGQYIKKVGGG</sequence>
<evidence type="ECO:0000256" key="2">
    <source>
        <dbReference type="SAM" id="SignalP"/>
    </source>
</evidence>
<name>A0A8J2SZA0_9STRA</name>